<evidence type="ECO:0000313" key="3">
    <source>
        <dbReference type="Proteomes" id="UP000283509"/>
    </source>
</evidence>
<dbReference type="OrthoDB" id="270728at2759"/>
<dbReference type="InterPro" id="IPR056596">
    <property type="entry name" value="FLAD1_M"/>
</dbReference>
<dbReference type="Proteomes" id="UP000283509">
    <property type="component" value="Unassembled WGS sequence"/>
</dbReference>
<reference evidence="2 3" key="1">
    <citation type="submission" date="2018-04" db="EMBL/GenBank/DDBJ databases">
        <authorList>
            <person name="Zhang X."/>
            <person name="Yuan J."/>
            <person name="Li F."/>
            <person name="Xiang J."/>
        </authorList>
    </citation>
    <scope>NUCLEOTIDE SEQUENCE [LARGE SCALE GENOMIC DNA]</scope>
    <source>
        <tissue evidence="2">Muscle</tissue>
    </source>
</reference>
<proteinExistence type="predicted"/>
<evidence type="ECO:0000313" key="2">
    <source>
        <dbReference type="EMBL" id="ROT69693.1"/>
    </source>
</evidence>
<dbReference type="EMBL" id="QCYY01002528">
    <property type="protein sequence ID" value="ROT69693.1"/>
    <property type="molecule type" value="Genomic_DNA"/>
</dbReference>
<feature type="domain" description="FAD synthase middle" evidence="1">
    <location>
        <begin position="26"/>
        <end position="97"/>
    </location>
</feature>
<comment type="caution">
    <text evidence="2">The sequence shown here is derived from an EMBL/GenBank/DDBJ whole genome shotgun (WGS) entry which is preliminary data.</text>
</comment>
<sequence>MFPGIPAYLERDFHYLEKLFYSPDTKFHVKNIFLSEDENNLTGKLNDLVSHSPAVTVGSYPEVNNRYYRTRVSLQSESESELLEAEEYLRSSFSDEVSCAFSS</sequence>
<accession>A0A3R7QJQ1</accession>
<name>A0A3R7QJQ1_PENVA</name>
<protein>
    <submittedName>
        <fullName evidence="2">FAD synthase</fullName>
    </submittedName>
</protein>
<organism evidence="2 3">
    <name type="scientific">Penaeus vannamei</name>
    <name type="common">Whiteleg shrimp</name>
    <name type="synonym">Litopenaeus vannamei</name>
    <dbReference type="NCBI Taxonomy" id="6689"/>
    <lineage>
        <taxon>Eukaryota</taxon>
        <taxon>Metazoa</taxon>
        <taxon>Ecdysozoa</taxon>
        <taxon>Arthropoda</taxon>
        <taxon>Crustacea</taxon>
        <taxon>Multicrustacea</taxon>
        <taxon>Malacostraca</taxon>
        <taxon>Eumalacostraca</taxon>
        <taxon>Eucarida</taxon>
        <taxon>Decapoda</taxon>
        <taxon>Dendrobranchiata</taxon>
        <taxon>Penaeoidea</taxon>
        <taxon>Penaeidae</taxon>
        <taxon>Penaeus</taxon>
    </lineage>
</organism>
<reference evidence="2 3" key="2">
    <citation type="submission" date="2019-01" db="EMBL/GenBank/DDBJ databases">
        <title>The decoding of complex shrimp genome reveals the adaptation for benthos swimmer, frequently molting mechanism and breeding impact on genome.</title>
        <authorList>
            <person name="Sun Y."/>
            <person name="Gao Y."/>
            <person name="Yu Y."/>
        </authorList>
    </citation>
    <scope>NUCLEOTIDE SEQUENCE [LARGE SCALE GENOMIC DNA]</scope>
    <source>
        <tissue evidence="2">Muscle</tissue>
    </source>
</reference>
<dbReference type="STRING" id="6689.A0A3R7QJQ1"/>
<dbReference type="AlphaFoldDB" id="A0A3R7QJQ1"/>
<keyword evidence="3" id="KW-1185">Reference proteome</keyword>
<gene>
    <name evidence="2" type="ORF">C7M84_012076</name>
</gene>
<dbReference type="Pfam" id="PF24102">
    <property type="entry name" value="FLAD1_M"/>
    <property type="match status" value="1"/>
</dbReference>
<evidence type="ECO:0000259" key="1">
    <source>
        <dbReference type="Pfam" id="PF24102"/>
    </source>
</evidence>